<protein>
    <submittedName>
        <fullName evidence="1">Uncharacterized protein</fullName>
    </submittedName>
</protein>
<proteinExistence type="predicted"/>
<accession>A0A858MXF2</accession>
<evidence type="ECO:0000313" key="1">
    <source>
        <dbReference type="EMBL" id="QIW87225.1"/>
    </source>
</evidence>
<reference evidence="1 2" key="1">
    <citation type="submission" date="2020-03" db="EMBL/GenBank/DDBJ databases">
        <authorList>
            <person name="Holtappels D."/>
            <person name="Bomans J.P.J."/>
            <person name="Lavigne R."/>
            <person name="Wagemans J."/>
        </authorList>
    </citation>
    <scope>NUCLEOTIDE SEQUENCE [LARGE SCALE GENOMIC DNA]</scope>
    <source>
        <strain evidence="1 2">OLIVR1</strain>
    </source>
</reference>
<evidence type="ECO:0000313" key="2">
    <source>
        <dbReference type="Proteomes" id="UP000671973"/>
    </source>
</evidence>
<gene>
    <name evidence="1" type="ORF">Ab1vBOLIVR1_gp30</name>
</gene>
<keyword evidence="2" id="KW-1185">Reference proteome</keyword>
<name>A0A858MXF2_9CAUD</name>
<dbReference type="EMBL" id="MT234338">
    <property type="protein sequence ID" value="QIW87225.1"/>
    <property type="molecule type" value="Genomic_DNA"/>
</dbReference>
<sequence length="63" mass="7307">MKINHITRVQDNGLVIPVTIVSHRDLLGRPMASSFHGWMSEEDVKFTLKRLREIDSQQEKFNG</sequence>
<organism evidence="1 2">
    <name type="scientific">Agrobacterium phage OLIVR1</name>
    <dbReference type="NCBI Taxonomy" id="2723769"/>
    <lineage>
        <taxon>Viruses</taxon>
        <taxon>Duplodnaviria</taxon>
        <taxon>Heunggongvirae</taxon>
        <taxon>Uroviricota</taxon>
        <taxon>Caudoviricetes</taxon>
        <taxon>Schitoviridae</taxon>
        <taxon>Oliverunavirus</taxon>
        <taxon>Oliverunavirus OLIVR1</taxon>
    </lineage>
</organism>
<dbReference type="Proteomes" id="UP000671973">
    <property type="component" value="Segment"/>
</dbReference>